<dbReference type="GO" id="GO:0004519">
    <property type="term" value="F:endonuclease activity"/>
    <property type="evidence" value="ECO:0007669"/>
    <property type="project" value="UniProtKB-KW"/>
</dbReference>
<dbReference type="PROSITE" id="PS50994">
    <property type="entry name" value="INTEGRASE"/>
    <property type="match status" value="1"/>
</dbReference>
<dbReference type="GO" id="GO:0003676">
    <property type="term" value="F:nucleic acid binding"/>
    <property type="evidence" value="ECO:0007669"/>
    <property type="project" value="InterPro"/>
</dbReference>
<dbReference type="Gene3D" id="3.30.420.10">
    <property type="entry name" value="Ribonuclease H-like superfamily/Ribonuclease H"/>
    <property type="match status" value="1"/>
</dbReference>
<dbReference type="FunFam" id="3.30.420.10:FF:000032">
    <property type="entry name" value="Retrovirus-related Pol polyprotein from transposon 297-like Protein"/>
    <property type="match status" value="1"/>
</dbReference>
<dbReference type="InterPro" id="IPR001584">
    <property type="entry name" value="Integrase_cat-core"/>
</dbReference>
<dbReference type="PANTHER" id="PTHR37984:SF5">
    <property type="entry name" value="PROTEIN NYNRIN-LIKE"/>
    <property type="match status" value="1"/>
</dbReference>
<feature type="domain" description="Reverse transcriptase" evidence="11">
    <location>
        <begin position="445"/>
        <end position="622"/>
    </location>
</feature>
<dbReference type="EC" id="2.7.7.49" evidence="1"/>
<evidence type="ECO:0000256" key="8">
    <source>
        <dbReference type="ARBA" id="ARBA00022918"/>
    </source>
</evidence>
<dbReference type="FunFam" id="2.40.70.10:FF:000130">
    <property type="entry name" value="Retrovirus-related Pol polyprotein from transposon opus-like Protein"/>
    <property type="match status" value="1"/>
</dbReference>
<dbReference type="InterPro" id="IPR018061">
    <property type="entry name" value="Retropepsins"/>
</dbReference>
<dbReference type="Pfam" id="PF17921">
    <property type="entry name" value="Integrase_H2C2"/>
    <property type="match status" value="1"/>
</dbReference>
<keyword evidence="7" id="KW-0378">Hydrolase</keyword>
<feature type="domain" description="Peptidase A2" evidence="10">
    <location>
        <begin position="266"/>
        <end position="339"/>
    </location>
</feature>
<dbReference type="Gene3D" id="2.40.70.10">
    <property type="entry name" value="Acid Proteases"/>
    <property type="match status" value="1"/>
</dbReference>
<dbReference type="GO" id="GO:0003964">
    <property type="term" value="F:RNA-directed DNA polymerase activity"/>
    <property type="evidence" value="ECO:0007669"/>
    <property type="project" value="UniProtKB-KW"/>
</dbReference>
<reference evidence="13 14" key="1">
    <citation type="journal article" date="2019" name="Sci. Rep.">
        <title>Orb-weaving spider Araneus ventricosus genome elucidates the spidroin gene catalogue.</title>
        <authorList>
            <person name="Kono N."/>
            <person name="Nakamura H."/>
            <person name="Ohtoshi R."/>
            <person name="Moran D.A.P."/>
            <person name="Shinohara A."/>
            <person name="Yoshida Y."/>
            <person name="Fujiwara M."/>
            <person name="Mori M."/>
            <person name="Tomita M."/>
            <person name="Arakawa K."/>
        </authorList>
    </citation>
    <scope>NUCLEOTIDE SEQUENCE [LARGE SCALE GENOMIC DNA]</scope>
</reference>
<dbReference type="InterPro" id="IPR043502">
    <property type="entry name" value="DNA/RNA_pol_sf"/>
</dbReference>
<dbReference type="InterPro" id="IPR021109">
    <property type="entry name" value="Peptidase_aspartic_dom_sf"/>
</dbReference>
<evidence type="ECO:0000256" key="4">
    <source>
        <dbReference type="ARBA" id="ARBA00022695"/>
    </source>
</evidence>
<dbReference type="FunFam" id="1.10.340.70:FF:000006">
    <property type="entry name" value="Retrovirus-related Pol polyprotein from transposon 297-like Protein"/>
    <property type="match status" value="1"/>
</dbReference>
<feature type="compositionally biased region" description="Basic residues" evidence="9">
    <location>
        <begin position="1279"/>
        <end position="1290"/>
    </location>
</feature>
<dbReference type="PANTHER" id="PTHR37984">
    <property type="entry name" value="PROTEIN CBG26694"/>
    <property type="match status" value="1"/>
</dbReference>
<dbReference type="Pfam" id="PF00077">
    <property type="entry name" value="RVP"/>
    <property type="match status" value="1"/>
</dbReference>
<dbReference type="SUPFAM" id="SSF53098">
    <property type="entry name" value="Ribonuclease H-like"/>
    <property type="match status" value="1"/>
</dbReference>
<evidence type="ECO:0000256" key="1">
    <source>
        <dbReference type="ARBA" id="ARBA00012493"/>
    </source>
</evidence>
<dbReference type="InterPro" id="IPR000477">
    <property type="entry name" value="RT_dom"/>
</dbReference>
<evidence type="ECO:0000259" key="11">
    <source>
        <dbReference type="PROSITE" id="PS50878"/>
    </source>
</evidence>
<evidence type="ECO:0000256" key="9">
    <source>
        <dbReference type="SAM" id="MobiDB-lite"/>
    </source>
</evidence>
<evidence type="ECO:0000259" key="10">
    <source>
        <dbReference type="PROSITE" id="PS50175"/>
    </source>
</evidence>
<dbReference type="Gene3D" id="3.10.10.10">
    <property type="entry name" value="HIV Type 1 Reverse Transcriptase, subunit A, domain 1"/>
    <property type="match status" value="1"/>
</dbReference>
<proteinExistence type="predicted"/>
<gene>
    <name evidence="13" type="primary">TY3B-I_1364</name>
    <name evidence="13" type="ORF">AVEN_14158_1</name>
</gene>
<comment type="caution">
    <text evidence="13">The sequence shown here is derived from an EMBL/GenBank/DDBJ whole genome shotgun (WGS) entry which is preliminary data.</text>
</comment>
<dbReference type="GO" id="GO:0006508">
    <property type="term" value="P:proteolysis"/>
    <property type="evidence" value="ECO:0007669"/>
    <property type="project" value="UniProtKB-KW"/>
</dbReference>
<dbReference type="InterPro" id="IPR050951">
    <property type="entry name" value="Retrovirus_Pol_polyprotein"/>
</dbReference>
<dbReference type="CDD" id="cd09274">
    <property type="entry name" value="RNase_HI_RT_Ty3"/>
    <property type="match status" value="1"/>
</dbReference>
<dbReference type="EMBL" id="BGPR01010253">
    <property type="protein sequence ID" value="GBN45140.1"/>
    <property type="molecule type" value="Genomic_DNA"/>
</dbReference>
<keyword evidence="14" id="KW-1185">Reference proteome</keyword>
<dbReference type="PROSITE" id="PS00141">
    <property type="entry name" value="ASP_PROTEASE"/>
    <property type="match status" value="1"/>
</dbReference>
<evidence type="ECO:0000313" key="14">
    <source>
        <dbReference type="Proteomes" id="UP000499080"/>
    </source>
</evidence>
<dbReference type="InterPro" id="IPR012337">
    <property type="entry name" value="RNaseH-like_sf"/>
</dbReference>
<feature type="region of interest" description="Disordered" evidence="9">
    <location>
        <begin position="1235"/>
        <end position="1290"/>
    </location>
</feature>
<dbReference type="GO" id="GO:0042575">
    <property type="term" value="C:DNA polymerase complex"/>
    <property type="evidence" value="ECO:0007669"/>
    <property type="project" value="UniProtKB-ARBA"/>
</dbReference>
<evidence type="ECO:0000256" key="3">
    <source>
        <dbReference type="ARBA" id="ARBA00022679"/>
    </source>
</evidence>
<keyword evidence="5" id="KW-0540">Nuclease</keyword>
<dbReference type="CDD" id="cd01647">
    <property type="entry name" value="RT_LTR"/>
    <property type="match status" value="1"/>
</dbReference>
<dbReference type="SUPFAM" id="SSF56672">
    <property type="entry name" value="DNA/RNA polymerases"/>
    <property type="match status" value="1"/>
</dbReference>
<dbReference type="InterPro" id="IPR043128">
    <property type="entry name" value="Rev_trsase/Diguanyl_cyclase"/>
</dbReference>
<dbReference type="InterPro" id="IPR041588">
    <property type="entry name" value="Integrase_H2C2"/>
</dbReference>
<dbReference type="Proteomes" id="UP000499080">
    <property type="component" value="Unassembled WGS sequence"/>
</dbReference>
<keyword evidence="6" id="KW-0255">Endonuclease</keyword>
<evidence type="ECO:0000259" key="12">
    <source>
        <dbReference type="PROSITE" id="PS50994"/>
    </source>
</evidence>
<dbReference type="InterPro" id="IPR001969">
    <property type="entry name" value="Aspartic_peptidase_AS"/>
</dbReference>
<feature type="domain" description="Integrase catalytic" evidence="12">
    <location>
        <begin position="967"/>
        <end position="1137"/>
    </location>
</feature>
<name>A0A4Y2P3P9_ARAVE</name>
<protein>
    <recommendedName>
        <fullName evidence="1">RNA-directed DNA polymerase</fullName>
        <ecNumber evidence="1">2.7.7.49</ecNumber>
    </recommendedName>
</protein>
<dbReference type="Pfam" id="PF23055">
    <property type="entry name" value="DUF7041"/>
    <property type="match status" value="1"/>
</dbReference>
<dbReference type="Pfam" id="PF00665">
    <property type="entry name" value="rve"/>
    <property type="match status" value="1"/>
</dbReference>
<dbReference type="InterPro" id="IPR055469">
    <property type="entry name" value="DUF7041"/>
</dbReference>
<dbReference type="PROSITE" id="PS50878">
    <property type="entry name" value="RT_POL"/>
    <property type="match status" value="1"/>
</dbReference>
<organism evidence="13 14">
    <name type="scientific">Araneus ventricosus</name>
    <name type="common">Orbweaver spider</name>
    <name type="synonym">Epeira ventricosa</name>
    <dbReference type="NCBI Taxonomy" id="182803"/>
    <lineage>
        <taxon>Eukaryota</taxon>
        <taxon>Metazoa</taxon>
        <taxon>Ecdysozoa</taxon>
        <taxon>Arthropoda</taxon>
        <taxon>Chelicerata</taxon>
        <taxon>Arachnida</taxon>
        <taxon>Araneae</taxon>
        <taxon>Araneomorphae</taxon>
        <taxon>Entelegynae</taxon>
        <taxon>Araneoidea</taxon>
        <taxon>Araneidae</taxon>
        <taxon>Araneus</taxon>
    </lineage>
</organism>
<sequence>MPGNNQESVSDDATIARVGVKLPPFWKANPALWFVQLEAQFALAGITVDDTKFNHVISAADSEILNSVSDIILRPPDIDKYTILKKRLIELHSESEASKIRTLLQGLELGDQRPSQLLTRMRALAGDTVGEPLLKSLWMGRLPNSTQTILAALSEDLAGLATVADKISDLTNHSNINAVHVTPSTSDARITQLEQQVTQLTTLVGELSSTIRQTRSRSRVDNLTTDEMQFSLFFQFFGKLNRRSSTGLGNDRQVNRIMLADRISKLRFLVDTGADVSVLPKYYAPKADSSNDLLLLAANGTKISTFGRKRLTLDLSLRRTFTWPFIIANVNQPIFGVDFLKHFNLLVDVKSGFLIDGITKLTTQGKYTNIDSLTSGISILLGDSEFYGILSQFPELTNPSQPTRNNKPTKVHHFIETTGQPVFSRPRRLSPELLKIARQEFEFLMSQGIVRPSSSPWASPLHMVKKSNGEWRPCGDYRRLNAITIPDRYPVPHIQDCTQILFNKTIFSTLDLMRAYHQIPVNPADIPKTAITTPFGLFEYVFMPFGLRNAGQTFQRYIHQVLSNLDFCVPYFDDVLIASNNSEEHKQHLKQVFERLSQHGLKLNPLKCVLGKPPVKFLGCLITSEGVKPLPEKVQAISQFPKPQTIAELKRFLAMLNFYRRFLPNAADTQASLHEFLKNSKKNDKRPVSWTDVTLAAFEKFKADIINAATLTFHAPNQQLSIMVDASDLAIGAVLHTTTSLGHKPLAFYSRKLSPSERKYSTYDRKLLAIYATVKHFRHLLEGQNFIIFTDHRPLTFAFTKKSYSSSPRQLRYLDFISQFSTDIRHITGSKNVVADTLSRISDVHLPKVDFSAMANAQASDEELQALLSKNELSLLLKPLSTDPTSSKLYCDIRNNIVRPYVPASFRKTVFQSLHNLSHPGIRATKRLIGQRFVWPSMQKDISNWTRSCLDCQRSKVIRHTSSPLQSFHLPSARFDHVHLDLVGPLPPSDNCEYLITCIDRFTRWPEAIPISDISAETVARAFISKWISRFGLPSIITTDQGRQFESNLFSLLSKLLGVQKIRTTPYHPSSNGIVERFHRSLKQSLRCHASTKWTESIPVVLLGLRTALKEDLQCTSAELVYGSTLKLPAEFFEIPLLNVEPHQFLKNLRNVMDQLKPVSTASHDRQKVFVHPALGTCTHVFVRHDAVKKPLQAPYDGPYCILRRTDKTFTIEMNGKESTINIDRVKPAFFENSHQSSAPTTASPPVTAPSSMQSVPEPSPSSPASPPNSSPPPYVTRSGRRVHFNPRYL</sequence>
<keyword evidence="3" id="KW-0808">Transferase</keyword>
<keyword evidence="8" id="KW-0695">RNA-directed DNA polymerase</keyword>
<evidence type="ECO:0000313" key="13">
    <source>
        <dbReference type="EMBL" id="GBN45140.1"/>
    </source>
</evidence>
<dbReference type="GO" id="GO:0004190">
    <property type="term" value="F:aspartic-type endopeptidase activity"/>
    <property type="evidence" value="ECO:0007669"/>
    <property type="project" value="InterPro"/>
</dbReference>
<dbReference type="GO" id="GO:0015074">
    <property type="term" value="P:DNA integration"/>
    <property type="evidence" value="ECO:0007669"/>
    <property type="project" value="InterPro"/>
</dbReference>
<evidence type="ECO:0000256" key="7">
    <source>
        <dbReference type="ARBA" id="ARBA00022801"/>
    </source>
</evidence>
<dbReference type="Gene3D" id="3.30.70.270">
    <property type="match status" value="2"/>
</dbReference>
<feature type="compositionally biased region" description="Low complexity" evidence="9">
    <location>
        <begin position="1237"/>
        <end position="1257"/>
    </location>
</feature>
<evidence type="ECO:0000256" key="5">
    <source>
        <dbReference type="ARBA" id="ARBA00022722"/>
    </source>
</evidence>
<keyword evidence="2" id="KW-0645">Protease</keyword>
<feature type="compositionally biased region" description="Pro residues" evidence="9">
    <location>
        <begin position="1258"/>
        <end position="1275"/>
    </location>
</feature>
<dbReference type="FunFam" id="3.10.10.10:FF:000007">
    <property type="entry name" value="Retrovirus-related Pol polyprotein from transposon 17.6-like Protein"/>
    <property type="match status" value="1"/>
</dbReference>
<accession>A0A4Y2P3P9</accession>
<dbReference type="InterPro" id="IPR041373">
    <property type="entry name" value="RT_RNaseH"/>
</dbReference>
<evidence type="ECO:0000256" key="6">
    <source>
        <dbReference type="ARBA" id="ARBA00022759"/>
    </source>
</evidence>
<dbReference type="FunFam" id="3.30.70.270:FF:000020">
    <property type="entry name" value="Transposon Tf2-6 polyprotein-like Protein"/>
    <property type="match status" value="1"/>
</dbReference>
<dbReference type="OrthoDB" id="6932368at2759"/>
<keyword evidence="4" id="KW-0548">Nucleotidyltransferase</keyword>
<dbReference type="InterPro" id="IPR036397">
    <property type="entry name" value="RNaseH_sf"/>
</dbReference>
<dbReference type="InterPro" id="IPR001995">
    <property type="entry name" value="Peptidase_A2_cat"/>
</dbReference>
<dbReference type="Pfam" id="PF17917">
    <property type="entry name" value="RT_RNaseH"/>
    <property type="match status" value="1"/>
</dbReference>
<dbReference type="SUPFAM" id="SSF50630">
    <property type="entry name" value="Acid proteases"/>
    <property type="match status" value="1"/>
</dbReference>
<dbReference type="Pfam" id="PF00078">
    <property type="entry name" value="RVT_1"/>
    <property type="match status" value="1"/>
</dbReference>
<dbReference type="Gene3D" id="1.10.340.70">
    <property type="match status" value="1"/>
</dbReference>
<dbReference type="PROSITE" id="PS50175">
    <property type="entry name" value="ASP_PROT_RETROV"/>
    <property type="match status" value="1"/>
</dbReference>
<dbReference type="FunFam" id="3.10.20.370:FF:000001">
    <property type="entry name" value="Retrovirus-related Pol polyprotein from transposon 17.6-like protein"/>
    <property type="match status" value="1"/>
</dbReference>
<evidence type="ECO:0000256" key="2">
    <source>
        <dbReference type="ARBA" id="ARBA00022670"/>
    </source>
</evidence>